<evidence type="ECO:0000313" key="2">
    <source>
        <dbReference type="Proteomes" id="UP001162891"/>
    </source>
</evidence>
<evidence type="ECO:0000313" key="1">
    <source>
        <dbReference type="EMBL" id="BDG06541.1"/>
    </source>
</evidence>
<keyword evidence="2" id="KW-1185">Reference proteome</keyword>
<gene>
    <name evidence="1" type="ORF">AMOR_55370</name>
</gene>
<reference evidence="2" key="1">
    <citation type="journal article" date="2022" name="Int. J. Syst. Evol. Microbiol.">
        <title>Anaeromyxobacter oryzae sp. nov., Anaeromyxobacter diazotrophicus sp. nov. and Anaeromyxobacter paludicola sp. nov., isolated from paddy soils.</title>
        <authorList>
            <person name="Itoh H."/>
            <person name="Xu Z."/>
            <person name="Mise K."/>
            <person name="Masuda Y."/>
            <person name="Ushijima N."/>
            <person name="Hayakawa C."/>
            <person name="Shiratori Y."/>
            <person name="Senoo K."/>
        </authorList>
    </citation>
    <scope>NUCLEOTIDE SEQUENCE [LARGE SCALE GENOMIC DNA]</scope>
    <source>
        <strain evidence="2">Red232</strain>
    </source>
</reference>
<proteinExistence type="predicted"/>
<organism evidence="1 2">
    <name type="scientific">Anaeromyxobacter oryzae</name>
    <dbReference type="NCBI Taxonomy" id="2918170"/>
    <lineage>
        <taxon>Bacteria</taxon>
        <taxon>Pseudomonadati</taxon>
        <taxon>Myxococcota</taxon>
        <taxon>Myxococcia</taxon>
        <taxon>Myxococcales</taxon>
        <taxon>Cystobacterineae</taxon>
        <taxon>Anaeromyxobacteraceae</taxon>
        <taxon>Anaeromyxobacter</taxon>
    </lineage>
</organism>
<protein>
    <submittedName>
        <fullName evidence="1">Uncharacterized protein</fullName>
    </submittedName>
</protein>
<dbReference type="Proteomes" id="UP001162891">
    <property type="component" value="Chromosome"/>
</dbReference>
<dbReference type="EMBL" id="AP025591">
    <property type="protein sequence ID" value="BDG06541.1"/>
    <property type="molecule type" value="Genomic_DNA"/>
</dbReference>
<name>A0ABM7X413_9BACT</name>
<sequence length="113" mass="12398">MRRLTRLLALVGAVGIGAFLFRAAPRDVDLVYDLSSVPGATRVEVWLRKGGELVRRTELSVPAGAMQVRHRVQLPDGVYELEFRIEKIPGGEVTGRRPLEVREGGTIVLPLGP</sequence>
<dbReference type="RefSeq" id="WP_248356788.1">
    <property type="nucleotide sequence ID" value="NZ_AP025591.1"/>
</dbReference>
<accession>A0ABM7X413</accession>